<dbReference type="InterPro" id="IPR052035">
    <property type="entry name" value="ZnF_BED_domain_contain"/>
</dbReference>
<dbReference type="GO" id="GO:0046983">
    <property type="term" value="F:protein dimerization activity"/>
    <property type="evidence" value="ECO:0007669"/>
    <property type="project" value="InterPro"/>
</dbReference>
<keyword evidence="5" id="KW-0539">Nucleus</keyword>
<comment type="caution">
    <text evidence="7">The sequence shown here is derived from an EMBL/GenBank/DDBJ whole genome shotgun (WGS) entry which is preliminary data.</text>
</comment>
<name>A0A8H7D4I6_9AGAR</name>
<dbReference type="SUPFAM" id="SSF53098">
    <property type="entry name" value="Ribonuclease H-like"/>
    <property type="match status" value="1"/>
</dbReference>
<dbReference type="OrthoDB" id="3270520at2759"/>
<organism evidence="7 8">
    <name type="scientific">Mycena sanguinolenta</name>
    <dbReference type="NCBI Taxonomy" id="230812"/>
    <lineage>
        <taxon>Eukaryota</taxon>
        <taxon>Fungi</taxon>
        <taxon>Dikarya</taxon>
        <taxon>Basidiomycota</taxon>
        <taxon>Agaricomycotina</taxon>
        <taxon>Agaricomycetes</taxon>
        <taxon>Agaricomycetidae</taxon>
        <taxon>Agaricales</taxon>
        <taxon>Marasmiineae</taxon>
        <taxon>Mycenaceae</taxon>
        <taxon>Mycena</taxon>
    </lineage>
</organism>
<evidence type="ECO:0000256" key="4">
    <source>
        <dbReference type="ARBA" id="ARBA00022833"/>
    </source>
</evidence>
<evidence type="ECO:0000313" key="7">
    <source>
        <dbReference type="EMBL" id="KAF7358676.1"/>
    </source>
</evidence>
<keyword evidence="2" id="KW-0479">Metal-binding</keyword>
<keyword evidence="8" id="KW-1185">Reference proteome</keyword>
<dbReference type="GO" id="GO:0008270">
    <property type="term" value="F:zinc ion binding"/>
    <property type="evidence" value="ECO:0007669"/>
    <property type="project" value="UniProtKB-KW"/>
</dbReference>
<feature type="domain" description="HAT C-terminal dimerisation" evidence="6">
    <location>
        <begin position="367"/>
        <end position="409"/>
    </location>
</feature>
<keyword evidence="3" id="KW-0863">Zinc-finger</keyword>
<sequence>MFAVEGKVYTVRVHDASLERKTAENLLKLMLEVIETLKQKWGVVPIAFVTDASGESRKARRLLQQLMPMLITPDCYAHQVNLIVGDYFKVDKGFLKYSKQATELITWLRSKTFVLALIRQIQSENGSHPLAIIRAVLTRWTAHYLAYCRLLEVKMALKSLVLKDSMRPTNDKLLTTGDKKAKAKAKAMIKTIENPQFWSAIERMKKHLEPLAIAANIMQAAFCRLDEVLLTFGNLYRAFDCLTEPADRHVRKAVLSSIELRWSKCDQDVFIAAWIFNMYLSLAWLKQLPFFTIQGIFTLLSRLHQRFFNSGPEVNVSLMEDIQNYFNQRGRFHMLGAIKDTKQSPDPLAVYNMFAFPGQATDDPPFIRLAKHILSVTANSASCERLFSVFGNTLTKLRSRLSTTTLSNLAELKMLVRDEHIRFGESQKRLKRKFGETTDEAPVIQIAQPATTQIPSVQSEDMEAEEEGIDASTGQEDGAFASMATEMEQMLQQDEDLADLPTLPEGNISVKIVDLFDFTKDWGHSHIETARQSLAEEGELLELVDRGGVAEDGEDGLDPITEAVLRGF</sequence>
<evidence type="ECO:0000259" key="6">
    <source>
        <dbReference type="Pfam" id="PF05699"/>
    </source>
</evidence>
<dbReference type="GO" id="GO:0005634">
    <property type="term" value="C:nucleus"/>
    <property type="evidence" value="ECO:0007669"/>
    <property type="project" value="UniProtKB-SubCell"/>
</dbReference>
<dbReference type="PANTHER" id="PTHR46481">
    <property type="entry name" value="ZINC FINGER BED DOMAIN-CONTAINING PROTEIN 4"/>
    <property type="match status" value="1"/>
</dbReference>
<evidence type="ECO:0000256" key="5">
    <source>
        <dbReference type="ARBA" id="ARBA00023242"/>
    </source>
</evidence>
<proteinExistence type="predicted"/>
<evidence type="ECO:0000256" key="3">
    <source>
        <dbReference type="ARBA" id="ARBA00022771"/>
    </source>
</evidence>
<protein>
    <recommendedName>
        <fullName evidence="6">HAT C-terminal dimerisation domain-containing protein</fullName>
    </recommendedName>
</protein>
<evidence type="ECO:0000256" key="1">
    <source>
        <dbReference type="ARBA" id="ARBA00004123"/>
    </source>
</evidence>
<dbReference type="InterPro" id="IPR008906">
    <property type="entry name" value="HATC_C_dom"/>
</dbReference>
<dbReference type="Proteomes" id="UP000623467">
    <property type="component" value="Unassembled WGS sequence"/>
</dbReference>
<dbReference type="PANTHER" id="PTHR46481:SF10">
    <property type="entry name" value="ZINC FINGER BED DOMAIN-CONTAINING PROTEIN 39"/>
    <property type="match status" value="1"/>
</dbReference>
<keyword evidence="4" id="KW-0862">Zinc</keyword>
<dbReference type="InterPro" id="IPR012337">
    <property type="entry name" value="RNaseH-like_sf"/>
</dbReference>
<accession>A0A8H7D4I6</accession>
<gene>
    <name evidence="7" type="ORF">MSAN_01206600</name>
</gene>
<comment type="subcellular location">
    <subcellularLocation>
        <location evidence="1">Nucleus</location>
    </subcellularLocation>
</comment>
<dbReference type="AlphaFoldDB" id="A0A8H7D4I6"/>
<dbReference type="Pfam" id="PF05699">
    <property type="entry name" value="Dimer_Tnp_hAT"/>
    <property type="match status" value="1"/>
</dbReference>
<reference evidence="7" key="1">
    <citation type="submission" date="2020-05" db="EMBL/GenBank/DDBJ databases">
        <title>Mycena genomes resolve the evolution of fungal bioluminescence.</title>
        <authorList>
            <person name="Tsai I.J."/>
        </authorList>
    </citation>
    <scope>NUCLEOTIDE SEQUENCE</scope>
    <source>
        <strain evidence="7">160909Yilan</strain>
    </source>
</reference>
<dbReference type="EMBL" id="JACAZH010000009">
    <property type="protein sequence ID" value="KAF7358676.1"/>
    <property type="molecule type" value="Genomic_DNA"/>
</dbReference>
<evidence type="ECO:0000256" key="2">
    <source>
        <dbReference type="ARBA" id="ARBA00022723"/>
    </source>
</evidence>
<evidence type="ECO:0000313" key="8">
    <source>
        <dbReference type="Proteomes" id="UP000623467"/>
    </source>
</evidence>